<feature type="transmembrane region" description="Helical" evidence="1">
    <location>
        <begin position="21"/>
        <end position="45"/>
    </location>
</feature>
<keyword evidence="1" id="KW-0812">Transmembrane</keyword>
<evidence type="ECO:0000256" key="1">
    <source>
        <dbReference type="SAM" id="Phobius"/>
    </source>
</evidence>
<keyword evidence="1" id="KW-0472">Membrane</keyword>
<protein>
    <submittedName>
        <fullName evidence="2">DUF1109 domain-containing protein</fullName>
    </submittedName>
</protein>
<evidence type="ECO:0000313" key="2">
    <source>
        <dbReference type="EMBL" id="MBV7256635.1"/>
    </source>
</evidence>
<comment type="caution">
    <text evidence="2">The sequence shown here is derived from an EMBL/GenBank/DDBJ whole genome shotgun (WGS) entry which is preliminary data.</text>
</comment>
<organism evidence="2 3">
    <name type="scientific">Pacificimonas pallii</name>
    <dbReference type="NCBI Taxonomy" id="2827236"/>
    <lineage>
        <taxon>Bacteria</taxon>
        <taxon>Pseudomonadati</taxon>
        <taxon>Pseudomonadota</taxon>
        <taxon>Alphaproteobacteria</taxon>
        <taxon>Sphingomonadales</taxon>
        <taxon>Sphingosinicellaceae</taxon>
        <taxon>Pacificimonas</taxon>
    </lineage>
</organism>
<dbReference type="InterPro" id="IPR009495">
    <property type="entry name" value="NrsF"/>
</dbReference>
<accession>A0ABS6SEE7</accession>
<sequence length="212" mass="22407">MSNDLLDKLVADAAPVRRANAVLFAALFSGGIAIAAASILIFYGLRDLPATTFGVSVMIWKAFASVAVAATGAVLVYRLGKPGRGVRGGTDKVFALIALLFAAPLVIAFFAGPESHKEWLFNGAWVLDCMRGIGMATVPVWTASVIWMRKAAPTDIAQASWAVGLASAASGTSAFVLYCPFDSVLYVGLWYMATILGIACVSRFILPGVIRW</sequence>
<dbReference type="RefSeq" id="WP_218445308.1">
    <property type="nucleotide sequence ID" value="NZ_JAGSPA010000002.1"/>
</dbReference>
<gene>
    <name evidence="2" type="ORF">KCG44_07535</name>
</gene>
<keyword evidence="1" id="KW-1133">Transmembrane helix</keyword>
<feature type="transmembrane region" description="Helical" evidence="1">
    <location>
        <begin position="159"/>
        <end position="178"/>
    </location>
</feature>
<dbReference type="EMBL" id="JAGSPA010000002">
    <property type="protein sequence ID" value="MBV7256635.1"/>
    <property type="molecule type" value="Genomic_DNA"/>
</dbReference>
<name>A0ABS6SEE7_9SPHN</name>
<dbReference type="Pfam" id="PF06532">
    <property type="entry name" value="NrsF"/>
    <property type="match status" value="1"/>
</dbReference>
<feature type="transmembrane region" description="Helical" evidence="1">
    <location>
        <begin position="184"/>
        <end position="206"/>
    </location>
</feature>
<keyword evidence="3" id="KW-1185">Reference proteome</keyword>
<reference evidence="2 3" key="1">
    <citation type="submission" date="2021-04" db="EMBL/GenBank/DDBJ databases">
        <authorList>
            <person name="Pira H."/>
            <person name="Risdian C."/>
            <person name="Wink J."/>
        </authorList>
    </citation>
    <scope>NUCLEOTIDE SEQUENCE [LARGE SCALE GENOMIC DNA]</scope>
    <source>
        <strain evidence="2 3">WHA3</strain>
    </source>
</reference>
<feature type="transmembrane region" description="Helical" evidence="1">
    <location>
        <begin position="92"/>
        <end position="112"/>
    </location>
</feature>
<proteinExistence type="predicted"/>
<evidence type="ECO:0000313" key="3">
    <source>
        <dbReference type="Proteomes" id="UP000722336"/>
    </source>
</evidence>
<dbReference type="Proteomes" id="UP000722336">
    <property type="component" value="Unassembled WGS sequence"/>
</dbReference>
<feature type="transmembrane region" description="Helical" evidence="1">
    <location>
        <begin position="57"/>
        <end position="80"/>
    </location>
</feature>